<evidence type="ECO:0000256" key="2">
    <source>
        <dbReference type="ARBA" id="ARBA00023125"/>
    </source>
</evidence>
<feature type="domain" description="HTH araC/xylS-type" evidence="4">
    <location>
        <begin position="189"/>
        <end position="286"/>
    </location>
</feature>
<evidence type="ECO:0000313" key="6">
    <source>
        <dbReference type="Proteomes" id="UP000245845"/>
    </source>
</evidence>
<dbReference type="RefSeq" id="WP_109734009.1">
    <property type="nucleotide sequence ID" value="NZ_BAAACK010000029.1"/>
</dbReference>
<dbReference type="InterPro" id="IPR018060">
    <property type="entry name" value="HTH_AraC"/>
</dbReference>
<evidence type="ECO:0000259" key="4">
    <source>
        <dbReference type="PROSITE" id="PS01124"/>
    </source>
</evidence>
<keyword evidence="1" id="KW-0805">Transcription regulation</keyword>
<gene>
    <name evidence="5" type="ORF">A8806_1283</name>
</gene>
<dbReference type="SMART" id="SM00342">
    <property type="entry name" value="HTH_ARAC"/>
    <property type="match status" value="1"/>
</dbReference>
<dbReference type="InterPro" id="IPR003313">
    <property type="entry name" value="AraC-bd"/>
</dbReference>
<dbReference type="EMBL" id="QGDL01000028">
    <property type="protein sequence ID" value="PWJ17375.1"/>
    <property type="molecule type" value="Genomic_DNA"/>
</dbReference>
<organism evidence="5 6">
    <name type="scientific">Faecalicatena orotica</name>
    <dbReference type="NCBI Taxonomy" id="1544"/>
    <lineage>
        <taxon>Bacteria</taxon>
        <taxon>Bacillati</taxon>
        <taxon>Bacillota</taxon>
        <taxon>Clostridia</taxon>
        <taxon>Lachnospirales</taxon>
        <taxon>Lachnospiraceae</taxon>
        <taxon>Faecalicatena</taxon>
    </lineage>
</organism>
<sequence length="290" mass="34837">MKKNLQTEFSTRQYMLSKDFEIYYYNDRNLPPHVEMHAHNYYEFYFFLEGNVKIQIRDQQYPLQYGDLILIPPHVYHRAVVQDMELPYRRFVFWISQEYCNHLLDISSDYVYLQQYVQIQNDYIFHNDRITFNTIQSRILRLIEEQRSDKFGRAPQITLCVDDLILHLNRLVYERNNPQNPQVIESLYQNVIQYIEDHLDETLSLDVLASEFYVSKYHIAHVFKENMGLSIHQYITKKRLTACREAIQGGGNITHTYQMFGFGDYSSFYRAFKKEYGISPKDCQDMVSLS</sequence>
<dbReference type="OrthoDB" id="9782503at2"/>
<dbReference type="InterPro" id="IPR009057">
    <property type="entry name" value="Homeodomain-like_sf"/>
</dbReference>
<keyword evidence="6" id="KW-1185">Reference proteome</keyword>
<evidence type="ECO:0000313" key="5">
    <source>
        <dbReference type="EMBL" id="PWJ17375.1"/>
    </source>
</evidence>
<dbReference type="Pfam" id="PF12833">
    <property type="entry name" value="HTH_18"/>
    <property type="match status" value="1"/>
</dbReference>
<reference evidence="5 6" key="1">
    <citation type="submission" date="2018-05" db="EMBL/GenBank/DDBJ databases">
        <title>The Hungate 1000. A catalogue of reference genomes from the rumen microbiome.</title>
        <authorList>
            <person name="Kelly W."/>
        </authorList>
    </citation>
    <scope>NUCLEOTIDE SEQUENCE [LARGE SCALE GENOMIC DNA]</scope>
    <source>
        <strain evidence="5 6">NLAE-zl-C242</strain>
    </source>
</reference>
<keyword evidence="2 5" id="KW-0238">DNA-binding</keyword>
<evidence type="ECO:0000256" key="1">
    <source>
        <dbReference type="ARBA" id="ARBA00023015"/>
    </source>
</evidence>
<dbReference type="Pfam" id="PF02311">
    <property type="entry name" value="AraC_binding"/>
    <property type="match status" value="1"/>
</dbReference>
<dbReference type="InterPro" id="IPR014710">
    <property type="entry name" value="RmlC-like_jellyroll"/>
</dbReference>
<dbReference type="AlphaFoldDB" id="A0A2Y9BPV3"/>
<accession>A0A2Y9BPV3</accession>
<keyword evidence="3" id="KW-0804">Transcription</keyword>
<proteinExistence type="predicted"/>
<evidence type="ECO:0000256" key="3">
    <source>
        <dbReference type="ARBA" id="ARBA00023163"/>
    </source>
</evidence>
<dbReference type="SUPFAM" id="SSF46689">
    <property type="entry name" value="Homeodomain-like"/>
    <property type="match status" value="2"/>
</dbReference>
<dbReference type="Gene3D" id="1.10.10.60">
    <property type="entry name" value="Homeodomain-like"/>
    <property type="match status" value="2"/>
</dbReference>
<protein>
    <submittedName>
        <fullName evidence="5">AraC-like DNA-binding protein</fullName>
    </submittedName>
</protein>
<dbReference type="GO" id="GO:0043565">
    <property type="term" value="F:sequence-specific DNA binding"/>
    <property type="evidence" value="ECO:0007669"/>
    <property type="project" value="InterPro"/>
</dbReference>
<dbReference type="Proteomes" id="UP000245845">
    <property type="component" value="Unassembled WGS sequence"/>
</dbReference>
<dbReference type="PANTHER" id="PTHR43280:SF34">
    <property type="entry name" value="ARAC-FAMILY TRANSCRIPTIONAL REGULATOR"/>
    <property type="match status" value="1"/>
</dbReference>
<dbReference type="GO" id="GO:0003700">
    <property type="term" value="F:DNA-binding transcription factor activity"/>
    <property type="evidence" value="ECO:0007669"/>
    <property type="project" value="InterPro"/>
</dbReference>
<dbReference type="Gene3D" id="2.60.120.10">
    <property type="entry name" value="Jelly Rolls"/>
    <property type="match status" value="1"/>
</dbReference>
<dbReference type="PROSITE" id="PS01124">
    <property type="entry name" value="HTH_ARAC_FAMILY_2"/>
    <property type="match status" value="1"/>
</dbReference>
<dbReference type="PANTHER" id="PTHR43280">
    <property type="entry name" value="ARAC-FAMILY TRANSCRIPTIONAL REGULATOR"/>
    <property type="match status" value="1"/>
</dbReference>
<comment type="caution">
    <text evidence="5">The sequence shown here is derived from an EMBL/GenBank/DDBJ whole genome shotgun (WGS) entry which is preliminary data.</text>
</comment>
<dbReference type="SUPFAM" id="SSF51215">
    <property type="entry name" value="Regulatory protein AraC"/>
    <property type="match status" value="1"/>
</dbReference>
<dbReference type="InterPro" id="IPR037923">
    <property type="entry name" value="HTH-like"/>
</dbReference>
<name>A0A2Y9BPV3_9FIRM</name>